<feature type="transmembrane region" description="Helical" evidence="7">
    <location>
        <begin position="316"/>
        <end position="335"/>
    </location>
</feature>
<feature type="transmembrane region" description="Helical" evidence="7">
    <location>
        <begin position="252"/>
        <end position="270"/>
    </location>
</feature>
<dbReference type="OrthoDB" id="65129at2"/>
<feature type="transmembrane region" description="Helical" evidence="7">
    <location>
        <begin position="190"/>
        <end position="208"/>
    </location>
</feature>
<evidence type="ECO:0000256" key="6">
    <source>
        <dbReference type="ARBA" id="ARBA00023136"/>
    </source>
</evidence>
<dbReference type="EMBL" id="FMZA01000014">
    <property type="protein sequence ID" value="SDC70441.1"/>
    <property type="molecule type" value="Genomic_DNA"/>
</dbReference>
<feature type="transmembrane region" description="Helical" evidence="7">
    <location>
        <begin position="153"/>
        <end position="170"/>
    </location>
</feature>
<evidence type="ECO:0000256" key="5">
    <source>
        <dbReference type="ARBA" id="ARBA00022989"/>
    </source>
</evidence>
<evidence type="ECO:0000256" key="4">
    <source>
        <dbReference type="ARBA" id="ARBA00022692"/>
    </source>
</evidence>
<keyword evidence="9" id="KW-0012">Acyltransferase</keyword>
<evidence type="ECO:0000259" key="8">
    <source>
        <dbReference type="Pfam" id="PF01757"/>
    </source>
</evidence>
<dbReference type="RefSeq" id="WP_143003535.1">
    <property type="nucleotide sequence ID" value="NZ_FMZA01000014.1"/>
</dbReference>
<feature type="transmembrane region" description="Helical" evidence="7">
    <location>
        <begin position="85"/>
        <end position="104"/>
    </location>
</feature>
<dbReference type="GO" id="GO:0009246">
    <property type="term" value="P:enterobacterial common antigen biosynthetic process"/>
    <property type="evidence" value="ECO:0007669"/>
    <property type="project" value="TreeGrafter"/>
</dbReference>
<protein>
    <submittedName>
        <fullName evidence="9">Surface polysaccharide O-acyltransferase, integral membrane enzyme</fullName>
    </submittedName>
</protein>
<gene>
    <name evidence="9" type="ORF">SAMN04488112_1142</name>
</gene>
<feature type="transmembrane region" description="Helical" evidence="7">
    <location>
        <begin position="116"/>
        <end position="141"/>
    </location>
</feature>
<dbReference type="Proteomes" id="UP000199387">
    <property type="component" value="Unassembled WGS sequence"/>
</dbReference>
<feature type="transmembrane region" description="Helical" evidence="7">
    <location>
        <begin position="220"/>
        <end position="240"/>
    </location>
</feature>
<evidence type="ECO:0000313" key="10">
    <source>
        <dbReference type="Proteomes" id="UP000199387"/>
    </source>
</evidence>
<evidence type="ECO:0000256" key="1">
    <source>
        <dbReference type="ARBA" id="ARBA00004651"/>
    </source>
</evidence>
<dbReference type="STRING" id="1236220.SAMN04488112_1142"/>
<dbReference type="Pfam" id="PF01757">
    <property type="entry name" value="Acyl_transf_3"/>
    <property type="match status" value="1"/>
</dbReference>
<evidence type="ECO:0000313" key="9">
    <source>
        <dbReference type="EMBL" id="SDC70441.1"/>
    </source>
</evidence>
<keyword evidence="9" id="KW-0808">Transferase</keyword>
<keyword evidence="10" id="KW-1185">Reference proteome</keyword>
<sequence length="352" mass="40100">MGTTRFVSEINFVRALACLAVLAVHVSAGVFYAEGSWDPFAALINQIGRFGTPVFAVISGFLLFNQVKNKGFSLRRFIRSRTTKILIPYLIWSTVYLLILKYVYHVDHFASLKQGLYILFTGGAFYHLYFVSTVIQFYLVFPLLQRVLRTGRAWWIGTTVALVVNVAFLVPEVTDWPGWIGTILSHKAFLPSWIFYFLLGGLLAHHWTGLTRFFRNRTGMLFSFLTGVLVTAGAVVEYHWAGMYGSRRLANLINIPLLILTASVLYTSVFHRLRIREWFQALGNLGFGIYLVHPLVILVLVQLLPSTWWNPSSLPLLFLFVLLLSVGLVQVIRLLPFHQYLLTVPSRRARPN</sequence>
<name>A0A1G6NS35_9BACL</name>
<feature type="transmembrane region" description="Helical" evidence="7">
    <location>
        <begin position="12"/>
        <end position="33"/>
    </location>
</feature>
<keyword evidence="5 7" id="KW-1133">Transmembrane helix</keyword>
<feature type="transmembrane region" description="Helical" evidence="7">
    <location>
        <begin position="39"/>
        <end position="64"/>
    </location>
</feature>
<dbReference type="PANTHER" id="PTHR40074">
    <property type="entry name" value="O-ACETYLTRANSFERASE WECH"/>
    <property type="match status" value="1"/>
</dbReference>
<keyword evidence="3" id="KW-1003">Cell membrane</keyword>
<reference evidence="9 10" key="1">
    <citation type="submission" date="2016-10" db="EMBL/GenBank/DDBJ databases">
        <authorList>
            <person name="de Groot N.N."/>
        </authorList>
    </citation>
    <scope>NUCLEOTIDE SEQUENCE [LARGE SCALE GENOMIC DNA]</scope>
    <source>
        <strain evidence="9 10">DSM 45514</strain>
    </source>
</reference>
<organism evidence="9 10">
    <name type="scientific">Melghirimyces thermohalophilus</name>
    <dbReference type="NCBI Taxonomy" id="1236220"/>
    <lineage>
        <taxon>Bacteria</taxon>
        <taxon>Bacillati</taxon>
        <taxon>Bacillota</taxon>
        <taxon>Bacilli</taxon>
        <taxon>Bacillales</taxon>
        <taxon>Thermoactinomycetaceae</taxon>
        <taxon>Melghirimyces</taxon>
    </lineage>
</organism>
<accession>A0A1G6NS35</accession>
<evidence type="ECO:0000256" key="3">
    <source>
        <dbReference type="ARBA" id="ARBA00022475"/>
    </source>
</evidence>
<dbReference type="GO" id="GO:0016413">
    <property type="term" value="F:O-acetyltransferase activity"/>
    <property type="evidence" value="ECO:0007669"/>
    <property type="project" value="TreeGrafter"/>
</dbReference>
<keyword evidence="4 7" id="KW-0812">Transmembrane</keyword>
<dbReference type="InterPro" id="IPR002656">
    <property type="entry name" value="Acyl_transf_3_dom"/>
</dbReference>
<dbReference type="PANTHER" id="PTHR40074:SF2">
    <property type="entry name" value="O-ACETYLTRANSFERASE WECH"/>
    <property type="match status" value="1"/>
</dbReference>
<feature type="transmembrane region" description="Helical" evidence="7">
    <location>
        <begin position="282"/>
        <end position="304"/>
    </location>
</feature>
<evidence type="ECO:0000256" key="7">
    <source>
        <dbReference type="SAM" id="Phobius"/>
    </source>
</evidence>
<evidence type="ECO:0000256" key="2">
    <source>
        <dbReference type="ARBA" id="ARBA00007400"/>
    </source>
</evidence>
<proteinExistence type="inferred from homology"/>
<comment type="similarity">
    <text evidence="2">Belongs to the acyltransferase 3 family.</text>
</comment>
<comment type="subcellular location">
    <subcellularLocation>
        <location evidence="1">Cell membrane</location>
        <topology evidence="1">Multi-pass membrane protein</topology>
    </subcellularLocation>
</comment>
<dbReference type="GO" id="GO:0005886">
    <property type="term" value="C:plasma membrane"/>
    <property type="evidence" value="ECO:0007669"/>
    <property type="project" value="UniProtKB-SubCell"/>
</dbReference>
<dbReference type="AlphaFoldDB" id="A0A1G6NS35"/>
<keyword evidence="6 7" id="KW-0472">Membrane</keyword>
<feature type="domain" description="Acyltransferase 3" evidence="8">
    <location>
        <begin position="9"/>
        <end position="329"/>
    </location>
</feature>